<organism evidence="1 2">
    <name type="scientific">Chondromyces apiculatus DSM 436</name>
    <dbReference type="NCBI Taxonomy" id="1192034"/>
    <lineage>
        <taxon>Bacteria</taxon>
        <taxon>Pseudomonadati</taxon>
        <taxon>Myxococcota</taxon>
        <taxon>Polyangia</taxon>
        <taxon>Polyangiales</taxon>
        <taxon>Polyangiaceae</taxon>
        <taxon>Chondromyces</taxon>
    </lineage>
</organism>
<gene>
    <name evidence="1" type="ORF">CAP_5965</name>
</gene>
<reference evidence="1 2" key="1">
    <citation type="submission" date="2013-05" db="EMBL/GenBank/DDBJ databases">
        <title>Genome assembly of Chondromyces apiculatus DSM 436.</title>
        <authorList>
            <person name="Sharma G."/>
            <person name="Khatri I."/>
            <person name="Kaur C."/>
            <person name="Mayilraj S."/>
            <person name="Subramanian S."/>
        </authorList>
    </citation>
    <scope>NUCLEOTIDE SEQUENCE [LARGE SCALE GENOMIC DNA]</scope>
    <source>
        <strain evidence="1 2">DSM 436</strain>
    </source>
</reference>
<sequence length="294" mass="32469">MDQRLRGLLDDNVRRLPGAEAASKLMVAQAEVLAALARRRLSDDPAPVADAVTPAEIPSVAELGPGDRVLAEIDQDGFAFADHPADEPFFNRRTEKFPRLRYRLHVVLYRGRVCVRKQFVGVPEGVPLGPRLWSASGLFFFTEAAALLRLRATGFVPVLRGVNLVNRTLHMDYIRGKTLQHDLAGRGARLLDIDLAVTGQLFDPERDRWESEAFAKDGETHRDGIAAMIRTMNLRGVAPIDVKLGNVLIGAKTGALYWLDFERAALDAVPGYPAQLAEQHRLVEAHFGIKPLEG</sequence>
<dbReference type="Proteomes" id="UP000019678">
    <property type="component" value="Unassembled WGS sequence"/>
</dbReference>
<dbReference type="RefSeq" id="WP_044236158.1">
    <property type="nucleotide sequence ID" value="NZ_ASRX01000005.1"/>
</dbReference>
<protein>
    <recommendedName>
        <fullName evidence="3">Protein kinase domain-containing protein</fullName>
    </recommendedName>
</protein>
<comment type="caution">
    <text evidence="1">The sequence shown here is derived from an EMBL/GenBank/DDBJ whole genome shotgun (WGS) entry which is preliminary data.</text>
</comment>
<evidence type="ECO:0000313" key="2">
    <source>
        <dbReference type="Proteomes" id="UP000019678"/>
    </source>
</evidence>
<dbReference type="AlphaFoldDB" id="A0A017TG39"/>
<keyword evidence="2" id="KW-1185">Reference proteome</keyword>
<evidence type="ECO:0008006" key="3">
    <source>
        <dbReference type="Google" id="ProtNLM"/>
    </source>
</evidence>
<dbReference type="InterPro" id="IPR011009">
    <property type="entry name" value="Kinase-like_dom_sf"/>
</dbReference>
<name>A0A017TG39_9BACT</name>
<dbReference type="OrthoDB" id="5502154at2"/>
<dbReference type="SUPFAM" id="SSF56112">
    <property type="entry name" value="Protein kinase-like (PK-like)"/>
    <property type="match status" value="1"/>
</dbReference>
<accession>A0A017TG39</accession>
<dbReference type="EMBL" id="ASRX01000005">
    <property type="protein sequence ID" value="EYF08204.1"/>
    <property type="molecule type" value="Genomic_DNA"/>
</dbReference>
<evidence type="ECO:0000313" key="1">
    <source>
        <dbReference type="EMBL" id="EYF08204.1"/>
    </source>
</evidence>
<proteinExistence type="predicted"/>